<name>A0A5N5SVU9_9CRUS</name>
<evidence type="ECO:0000313" key="4">
    <source>
        <dbReference type="Proteomes" id="UP000326759"/>
    </source>
</evidence>
<keyword evidence="4" id="KW-1185">Reference proteome</keyword>
<dbReference type="GO" id="GO:1990904">
    <property type="term" value="C:ribonucleoprotein complex"/>
    <property type="evidence" value="ECO:0007669"/>
    <property type="project" value="UniProtKB-KW"/>
</dbReference>
<dbReference type="Proteomes" id="UP000326759">
    <property type="component" value="Unassembled WGS sequence"/>
</dbReference>
<dbReference type="OrthoDB" id="1932324at2759"/>
<proteinExistence type="predicted"/>
<dbReference type="EMBL" id="SEYY01021025">
    <property type="protein sequence ID" value="KAB7496800.1"/>
    <property type="molecule type" value="Genomic_DNA"/>
</dbReference>
<dbReference type="AlphaFoldDB" id="A0A5N5SVU9"/>
<gene>
    <name evidence="3" type="primary">Mrpl18</name>
    <name evidence="3" type="ORF">Anas_09967</name>
</gene>
<keyword evidence="2" id="KW-0687">Ribonucleoprotein</keyword>
<protein>
    <submittedName>
        <fullName evidence="3">39S ribosomal protein L18, mitochondrial</fullName>
    </submittedName>
</protein>
<evidence type="ECO:0000313" key="3">
    <source>
        <dbReference type="EMBL" id="KAB7496800.1"/>
    </source>
</evidence>
<dbReference type="GO" id="GO:0006412">
    <property type="term" value="P:translation"/>
    <property type="evidence" value="ECO:0007669"/>
    <property type="project" value="InterPro"/>
</dbReference>
<dbReference type="GO" id="GO:0005840">
    <property type="term" value="C:ribosome"/>
    <property type="evidence" value="ECO:0007669"/>
    <property type="project" value="UniProtKB-KW"/>
</dbReference>
<evidence type="ECO:0000256" key="1">
    <source>
        <dbReference type="ARBA" id="ARBA00022980"/>
    </source>
</evidence>
<dbReference type="GO" id="GO:0003735">
    <property type="term" value="F:structural constituent of ribosome"/>
    <property type="evidence" value="ECO:0007669"/>
    <property type="project" value="InterPro"/>
</dbReference>
<organism evidence="3 4">
    <name type="scientific">Armadillidium nasatum</name>
    <dbReference type="NCBI Taxonomy" id="96803"/>
    <lineage>
        <taxon>Eukaryota</taxon>
        <taxon>Metazoa</taxon>
        <taxon>Ecdysozoa</taxon>
        <taxon>Arthropoda</taxon>
        <taxon>Crustacea</taxon>
        <taxon>Multicrustacea</taxon>
        <taxon>Malacostraca</taxon>
        <taxon>Eumalacostraca</taxon>
        <taxon>Peracarida</taxon>
        <taxon>Isopoda</taxon>
        <taxon>Oniscidea</taxon>
        <taxon>Crinocheta</taxon>
        <taxon>Armadillidiidae</taxon>
        <taxon>Armadillidium</taxon>
    </lineage>
</organism>
<dbReference type="Gene3D" id="3.30.420.80">
    <property type="entry name" value="Ribosomal protein S11"/>
    <property type="match status" value="1"/>
</dbReference>
<evidence type="ECO:0000256" key="2">
    <source>
        <dbReference type="ARBA" id="ARBA00023274"/>
    </source>
</evidence>
<reference evidence="3 4" key="1">
    <citation type="journal article" date="2019" name="PLoS Biol.">
        <title>Sex chromosomes control vertical transmission of feminizing Wolbachia symbionts in an isopod.</title>
        <authorList>
            <person name="Becking T."/>
            <person name="Chebbi M.A."/>
            <person name="Giraud I."/>
            <person name="Moumen B."/>
            <person name="Laverre T."/>
            <person name="Caubet Y."/>
            <person name="Peccoud J."/>
            <person name="Gilbert C."/>
            <person name="Cordaux R."/>
        </authorList>
    </citation>
    <scope>NUCLEOTIDE SEQUENCE [LARGE SCALE GENOMIC DNA]</scope>
    <source>
        <strain evidence="3">ANa2</strain>
        <tissue evidence="3">Whole body excluding digestive tract and cuticle</tissue>
    </source>
</reference>
<dbReference type="InterPro" id="IPR036967">
    <property type="entry name" value="Ribosomal_uS11_sf"/>
</dbReference>
<dbReference type="SUPFAM" id="SSF53137">
    <property type="entry name" value="Translational machinery components"/>
    <property type="match status" value="1"/>
</dbReference>
<comment type="caution">
    <text evidence="3">The sequence shown here is derived from an EMBL/GenBank/DDBJ whole genome shotgun (WGS) entry which is preliminary data.</text>
</comment>
<keyword evidence="1 3" id="KW-0689">Ribosomal protein</keyword>
<accession>A0A5N5SVU9</accession>
<sequence>MSTGFISLNIEDGEQQTSTPEDQNYFYACNGKSLIRTQKTTAMFRQSDNLFSSFVRTTQRVKDFQNVIPSIFQRLYSKSLNNDDLVLKEFVNRNPRNMELLRIARKPQGFSLDSPTLNYYYKLKFEKGSRNLTGWVEHNLGRKVVVASTNEWAIRKHLFSSIDTSAAENLGRVLAHRSNCFLKSLEDGGVTLEESPQIREKQTYPTHHKIPTMPWEVTEEDVEIYDAISRQLEDKDNKE</sequence>